<name>A0ABY6GGY5_9PROT</name>
<accession>A0ABY6GGY5</accession>
<evidence type="ECO:0000313" key="2">
    <source>
        <dbReference type="EMBL" id="UYH50547.1"/>
    </source>
</evidence>
<sequence length="445" mass="49946">MIADGKTLEINIEKIFLDLRNPRHEPLDTESAAIEYLCKNESVLPLAQDIVLNGLNQLEMMAVIPCEGSGTDASSTSYWAAEGNRRLCALKLLADPERAPAKWRKRFERLGERWERIVSLPCVIFPDRDSVAPWLARIHEGELDGKGRKKWNADQIARHSGENKNKIALFILDYAEREGLLSTEKRKGKLTTVSRYLNDKSVREALGVDASDMDDICSVLAKQDFDSLLQKFLDDLETGEVSSRKNKAAREIYARELRASRSHTVDSPGLLPLRGDKSKVPPTESTTEKKSSKQDRITHIKHHPEIKEALERIGGQKLPSIYNSITSIKLEPHTPLLTLGVWTLIESLSALMGRKSNTDFPSYFGKDVLQRLGLSEGKGDKAIKNVLQQISHLGDITKHHSIAASLDGKQLANHMEVLKDFFLKCAEEAYLKSNETEVTDRLMPC</sequence>
<reference evidence="2" key="1">
    <citation type="submission" date="2022-10" db="EMBL/GenBank/DDBJ databases">
        <title>Candidatus Kirkpatrella diaphorinas gen. nov., sp. nov., an uncultured endosymbiont identified in a population of Diaphorina citri from Hawaii.</title>
        <authorList>
            <person name="Henry E.M."/>
            <person name="Carlson C.R."/>
            <person name="Kuo Y.-W."/>
        </authorList>
    </citation>
    <scope>NUCLEOTIDE SEQUENCE</scope>
    <source>
        <strain evidence="2">CADCRV1</strain>
    </source>
</reference>
<dbReference type="Proteomes" id="UP001163831">
    <property type="component" value="Chromosome"/>
</dbReference>
<evidence type="ECO:0008006" key="4">
    <source>
        <dbReference type="Google" id="ProtNLM"/>
    </source>
</evidence>
<protein>
    <recommendedName>
        <fullName evidence="4">DUF4145 domain-containing protein</fullName>
    </recommendedName>
</protein>
<evidence type="ECO:0000313" key="3">
    <source>
        <dbReference type="Proteomes" id="UP001163831"/>
    </source>
</evidence>
<dbReference type="EMBL" id="CP107052">
    <property type="protein sequence ID" value="UYH50547.1"/>
    <property type="molecule type" value="Genomic_DNA"/>
</dbReference>
<feature type="compositionally biased region" description="Basic and acidic residues" evidence="1">
    <location>
        <begin position="286"/>
        <end position="297"/>
    </location>
</feature>
<gene>
    <name evidence="2" type="ORF">N5W20_05315</name>
</gene>
<keyword evidence="3" id="KW-1185">Reference proteome</keyword>
<proteinExistence type="predicted"/>
<dbReference type="RefSeq" id="WP_319806132.1">
    <property type="nucleotide sequence ID" value="NZ_CP107052.1"/>
</dbReference>
<evidence type="ECO:0000256" key="1">
    <source>
        <dbReference type="SAM" id="MobiDB-lite"/>
    </source>
</evidence>
<feature type="region of interest" description="Disordered" evidence="1">
    <location>
        <begin position="263"/>
        <end position="297"/>
    </location>
</feature>
<organism evidence="2 3">
    <name type="scientific">Candidatus Kirkpatrickella diaphorinae</name>
    <dbReference type="NCBI Taxonomy" id="2984322"/>
    <lineage>
        <taxon>Bacteria</taxon>
        <taxon>Pseudomonadati</taxon>
        <taxon>Pseudomonadota</taxon>
        <taxon>Alphaproteobacteria</taxon>
        <taxon>Acetobacterales</taxon>
        <taxon>Acetobacteraceae</taxon>
        <taxon>Candidatus Kirkpatrickella</taxon>
    </lineage>
</organism>